<dbReference type="NCBIfam" id="TIGR02602">
    <property type="entry name" value="8TM_EpsH"/>
    <property type="match status" value="1"/>
</dbReference>
<dbReference type="InterPro" id="IPR014263">
    <property type="entry name" value="Methanolan_biosynth_EpsI"/>
</dbReference>
<organism evidence="10 11">
    <name type="scientific">Sphingomonas cavernae</name>
    <dbReference type="NCBI Taxonomy" id="2320861"/>
    <lineage>
        <taxon>Bacteria</taxon>
        <taxon>Pseudomonadati</taxon>
        <taxon>Pseudomonadota</taxon>
        <taxon>Alphaproteobacteria</taxon>
        <taxon>Sphingomonadales</taxon>
        <taxon>Sphingomonadaceae</taxon>
        <taxon>Sphingomonas</taxon>
    </lineage>
</organism>
<evidence type="ECO:0000256" key="6">
    <source>
        <dbReference type="ARBA" id="ARBA00022989"/>
    </source>
</evidence>
<dbReference type="Proteomes" id="UP000286100">
    <property type="component" value="Unassembled WGS sequence"/>
</dbReference>
<evidence type="ECO:0000259" key="9">
    <source>
        <dbReference type="Pfam" id="PF11984"/>
    </source>
</evidence>
<dbReference type="InterPro" id="IPR026392">
    <property type="entry name" value="Exo/Archaeosortase_dom"/>
</dbReference>
<dbReference type="InterPro" id="IPR019127">
    <property type="entry name" value="Exosortase"/>
</dbReference>
<dbReference type="NCBIfam" id="TIGR03109">
    <property type="entry name" value="exosort_XrtA"/>
    <property type="match status" value="1"/>
</dbReference>
<dbReference type="GO" id="GO:0005886">
    <property type="term" value="C:plasma membrane"/>
    <property type="evidence" value="ECO:0007669"/>
    <property type="project" value="UniProtKB-SubCell"/>
</dbReference>
<accession>A0A418WN41</accession>
<dbReference type="InterPro" id="IPR017540">
    <property type="entry name" value="Exosortase-1"/>
</dbReference>
<comment type="caution">
    <text evidence="10">The sequence shown here is derived from an EMBL/GenBank/DDBJ whole genome shotgun (WGS) entry which is preliminary data.</text>
</comment>
<feature type="domain" description="Methanolan biosynthesis EpsI" evidence="9">
    <location>
        <begin position="313"/>
        <end position="500"/>
    </location>
</feature>
<evidence type="ECO:0000256" key="2">
    <source>
        <dbReference type="ARBA" id="ARBA00022475"/>
    </source>
</evidence>
<dbReference type="AlphaFoldDB" id="A0A418WN41"/>
<dbReference type="EC" id="3.4.22.-" evidence="10"/>
<dbReference type="NCBIfam" id="TIGR04178">
    <property type="entry name" value="exo_archaeo"/>
    <property type="match status" value="1"/>
</dbReference>
<dbReference type="EMBL" id="QYUM01000003">
    <property type="protein sequence ID" value="RJF91420.1"/>
    <property type="molecule type" value="Genomic_DNA"/>
</dbReference>
<comment type="subcellular location">
    <subcellularLocation>
        <location evidence="1">Cell membrane</location>
        <topology evidence="1">Multi-pass membrane protein</topology>
    </subcellularLocation>
</comment>
<keyword evidence="7 8" id="KW-0472">Membrane</keyword>
<feature type="transmembrane region" description="Helical" evidence="8">
    <location>
        <begin position="261"/>
        <end position="282"/>
    </location>
</feature>
<feature type="transmembrane region" description="Helical" evidence="8">
    <location>
        <begin position="75"/>
        <end position="99"/>
    </location>
</feature>
<feature type="transmembrane region" description="Helical" evidence="8">
    <location>
        <begin position="47"/>
        <end position="69"/>
    </location>
</feature>
<evidence type="ECO:0000256" key="1">
    <source>
        <dbReference type="ARBA" id="ARBA00004651"/>
    </source>
</evidence>
<evidence type="ECO:0000256" key="5">
    <source>
        <dbReference type="ARBA" id="ARBA00022801"/>
    </source>
</evidence>
<feature type="transmembrane region" description="Helical" evidence="8">
    <location>
        <begin position="19"/>
        <end position="38"/>
    </location>
</feature>
<reference evidence="10 11" key="1">
    <citation type="submission" date="2018-09" db="EMBL/GenBank/DDBJ databases">
        <authorList>
            <person name="Zhu H."/>
        </authorList>
    </citation>
    <scope>NUCLEOTIDE SEQUENCE [LARGE SCALE GENOMIC DNA]</scope>
    <source>
        <strain evidence="10 11">K2R01-6</strain>
    </source>
</reference>
<gene>
    <name evidence="10" type="primary">xrtA</name>
    <name evidence="10" type="ORF">D3876_15105</name>
</gene>
<dbReference type="NCBIfam" id="TIGR02914">
    <property type="entry name" value="EpsI_fam"/>
    <property type="match status" value="1"/>
</dbReference>
<keyword evidence="5 10" id="KW-0378">Hydrolase</keyword>
<keyword evidence="2" id="KW-1003">Cell membrane</keyword>
<evidence type="ECO:0000256" key="7">
    <source>
        <dbReference type="ARBA" id="ARBA00023136"/>
    </source>
</evidence>
<dbReference type="Pfam" id="PF09721">
    <property type="entry name" value="Exosortase_EpsH"/>
    <property type="match status" value="1"/>
</dbReference>
<evidence type="ECO:0000256" key="4">
    <source>
        <dbReference type="ARBA" id="ARBA00022692"/>
    </source>
</evidence>
<feature type="transmembrane region" description="Helical" evidence="8">
    <location>
        <begin position="132"/>
        <end position="151"/>
    </location>
</feature>
<dbReference type="OrthoDB" id="9797363at2"/>
<protein>
    <submittedName>
        <fullName evidence="10">Exosortase A</fullName>
        <ecNumber evidence="10">3.4.22.-</ecNumber>
    </submittedName>
</protein>
<dbReference type="GO" id="GO:0006508">
    <property type="term" value="P:proteolysis"/>
    <property type="evidence" value="ECO:0007669"/>
    <property type="project" value="UniProtKB-KW"/>
</dbReference>
<evidence type="ECO:0000256" key="8">
    <source>
        <dbReference type="SAM" id="Phobius"/>
    </source>
</evidence>
<evidence type="ECO:0000256" key="3">
    <source>
        <dbReference type="ARBA" id="ARBA00022670"/>
    </source>
</evidence>
<keyword evidence="4 8" id="KW-0812">Transmembrane</keyword>
<dbReference type="GO" id="GO:0008233">
    <property type="term" value="F:peptidase activity"/>
    <property type="evidence" value="ECO:0007669"/>
    <property type="project" value="UniProtKB-KW"/>
</dbReference>
<feature type="transmembrane region" description="Helical" evidence="8">
    <location>
        <begin position="194"/>
        <end position="214"/>
    </location>
</feature>
<sequence>MTITTPITIDDATPVSESWRRQGLLTAVAIVLILALFARDTVDIASIWWNSSTFGHCLLIPPILAWLVWQRWPDLLALVPCGWAWGLVPVAGGALGWLLGDAAGVALARHLGLVLMLQGAVIALLGPKVARALAFPIFYMIFMVPFGEELVPPLQTITAKMCMVLLDLVGIPARIEGVFITTPNGYFEVAEACSGVNFLIAMIAYGALAANLCFMNWRRRLPFMLLCVLVPILANGIRAWGTIYISELTSISFAESFDHVVYGWVFFAIVMAIVMGISWPLFDRSNDTCWFDSERLIEPMREQRYPYALPAAVVAMVAAPLLWSAAIAATGRTSMPSGISLPEVAGWQRVQLSTRYPWFPHFVGADHRLIGRYRNAAGDEVDLAILLFAYQEEGKELVGYGQGAVDPASDWAWTATAVAPSGGIAERIVAPGPVTREVVSFYRVGGTLTGSATRVKLETLKSRLIGGDQAGVAVLVSAEEGVARSARPAIDAFLTSLGPVDRFADDIAASARGG</sequence>
<dbReference type="Pfam" id="PF11984">
    <property type="entry name" value="DUF3485"/>
    <property type="match status" value="1"/>
</dbReference>
<name>A0A418WN41_9SPHN</name>
<keyword evidence="3" id="KW-0645">Protease</keyword>
<dbReference type="InterPro" id="IPR013426">
    <property type="entry name" value="EpsH-like"/>
</dbReference>
<feature type="transmembrane region" description="Helical" evidence="8">
    <location>
        <begin position="106"/>
        <end position="126"/>
    </location>
</feature>
<proteinExistence type="predicted"/>
<feature type="transmembrane region" description="Helical" evidence="8">
    <location>
        <begin position="221"/>
        <end position="241"/>
    </location>
</feature>
<evidence type="ECO:0000313" key="10">
    <source>
        <dbReference type="EMBL" id="RJF91420.1"/>
    </source>
</evidence>
<keyword evidence="6 8" id="KW-1133">Transmembrane helix</keyword>
<feature type="transmembrane region" description="Helical" evidence="8">
    <location>
        <begin position="305"/>
        <end position="326"/>
    </location>
</feature>
<dbReference type="RefSeq" id="WP_119763532.1">
    <property type="nucleotide sequence ID" value="NZ_QYUM01000003.1"/>
</dbReference>
<evidence type="ECO:0000313" key="11">
    <source>
        <dbReference type="Proteomes" id="UP000286100"/>
    </source>
</evidence>
<keyword evidence="11" id="KW-1185">Reference proteome</keyword>